<dbReference type="PANTHER" id="PTHR45835">
    <property type="entry name" value="YALI0A06105P"/>
    <property type="match status" value="1"/>
</dbReference>
<dbReference type="AlphaFoldDB" id="A0A5B6V9N8"/>
<dbReference type="EMBL" id="SMMG02000007">
    <property type="protein sequence ID" value="KAA3465865.1"/>
    <property type="molecule type" value="Genomic_DNA"/>
</dbReference>
<accession>A0A5B6V9N8</accession>
<sequence>MRYSPQGSQKYFYDASWWQKNLGMKMEIIEYVAKCLVCQQVKAEHHERVTINFVTGLSLSQEKKDSIWMVIERLTKFTHFISTRVNYSLEKLTELYISEIDLRFTSKFWGKFHKALGIRLNFSTTFHSQTDGQLKRIIQVLEDMLRCCLAMEHQNGAFEALYGRKYRTHIHTSIRKEKNEFEFGDKVFLKVSPRRKVLHFDRKKGSLVQELDKIHNVFHVSILRRYKSNPSHQPNLSYGEEPIKILAREVKEMRNKGVALVKV</sequence>
<comment type="caution">
    <text evidence="1">The sequence shown here is derived from an EMBL/GenBank/DDBJ whole genome shotgun (WGS) entry which is preliminary data.</text>
</comment>
<name>A0A5B6V9N8_9ROSI</name>
<organism evidence="1 2">
    <name type="scientific">Gossypium australe</name>
    <dbReference type="NCBI Taxonomy" id="47621"/>
    <lineage>
        <taxon>Eukaryota</taxon>
        <taxon>Viridiplantae</taxon>
        <taxon>Streptophyta</taxon>
        <taxon>Embryophyta</taxon>
        <taxon>Tracheophyta</taxon>
        <taxon>Spermatophyta</taxon>
        <taxon>Magnoliopsida</taxon>
        <taxon>eudicotyledons</taxon>
        <taxon>Gunneridae</taxon>
        <taxon>Pentapetalae</taxon>
        <taxon>rosids</taxon>
        <taxon>malvids</taxon>
        <taxon>Malvales</taxon>
        <taxon>Malvaceae</taxon>
        <taxon>Malvoideae</taxon>
        <taxon>Gossypium</taxon>
    </lineage>
</organism>
<dbReference type="InterPro" id="IPR036397">
    <property type="entry name" value="RNaseH_sf"/>
</dbReference>
<dbReference type="PANTHER" id="PTHR45835:SF99">
    <property type="entry name" value="CHROMO DOMAIN-CONTAINING PROTEIN-RELATED"/>
    <property type="match status" value="1"/>
</dbReference>
<evidence type="ECO:0000313" key="2">
    <source>
        <dbReference type="Proteomes" id="UP000325315"/>
    </source>
</evidence>
<dbReference type="Proteomes" id="UP000325315">
    <property type="component" value="Unassembled WGS sequence"/>
</dbReference>
<keyword evidence="2" id="KW-1185">Reference proteome</keyword>
<dbReference type="Gene3D" id="3.30.420.10">
    <property type="entry name" value="Ribonuclease H-like superfamily/Ribonuclease H"/>
    <property type="match status" value="1"/>
</dbReference>
<dbReference type="InterPro" id="IPR012337">
    <property type="entry name" value="RNaseH-like_sf"/>
</dbReference>
<evidence type="ECO:0000313" key="1">
    <source>
        <dbReference type="EMBL" id="KAA3465865.1"/>
    </source>
</evidence>
<dbReference type="GO" id="GO:0003676">
    <property type="term" value="F:nucleic acid binding"/>
    <property type="evidence" value="ECO:0007669"/>
    <property type="project" value="InterPro"/>
</dbReference>
<reference evidence="2" key="1">
    <citation type="journal article" date="2019" name="Plant Biotechnol. J.">
        <title>Genome sequencing of the Australian wild diploid species Gossypium australe highlights disease resistance and delayed gland morphogenesis.</title>
        <authorList>
            <person name="Cai Y."/>
            <person name="Cai X."/>
            <person name="Wang Q."/>
            <person name="Wang P."/>
            <person name="Zhang Y."/>
            <person name="Cai C."/>
            <person name="Xu Y."/>
            <person name="Wang K."/>
            <person name="Zhou Z."/>
            <person name="Wang C."/>
            <person name="Geng S."/>
            <person name="Li B."/>
            <person name="Dong Q."/>
            <person name="Hou Y."/>
            <person name="Wang H."/>
            <person name="Ai P."/>
            <person name="Liu Z."/>
            <person name="Yi F."/>
            <person name="Sun M."/>
            <person name="An G."/>
            <person name="Cheng J."/>
            <person name="Zhang Y."/>
            <person name="Shi Q."/>
            <person name="Xie Y."/>
            <person name="Shi X."/>
            <person name="Chang Y."/>
            <person name="Huang F."/>
            <person name="Chen Y."/>
            <person name="Hong S."/>
            <person name="Mi L."/>
            <person name="Sun Q."/>
            <person name="Zhang L."/>
            <person name="Zhou B."/>
            <person name="Peng R."/>
            <person name="Zhang X."/>
            <person name="Liu F."/>
        </authorList>
    </citation>
    <scope>NUCLEOTIDE SEQUENCE [LARGE SCALE GENOMIC DNA]</scope>
    <source>
        <strain evidence="2">cv. PA1801</strain>
    </source>
</reference>
<proteinExistence type="predicted"/>
<dbReference type="SUPFAM" id="SSF53098">
    <property type="entry name" value="Ribonuclease H-like"/>
    <property type="match status" value="1"/>
</dbReference>
<gene>
    <name evidence="1" type="ORF">EPI10_001002</name>
</gene>
<protein>
    <submittedName>
        <fullName evidence="1">DNA/RNA polymerases superfamily protein</fullName>
    </submittedName>
</protein>